<gene>
    <name evidence="1" type="ORF">M124_3729</name>
</gene>
<protein>
    <submittedName>
        <fullName evidence="1">Uncharacterized protein</fullName>
    </submittedName>
</protein>
<organism evidence="1 2">
    <name type="scientific">Bacteroides fragilis str. 3988T(B)14</name>
    <dbReference type="NCBI Taxonomy" id="1339315"/>
    <lineage>
        <taxon>Bacteria</taxon>
        <taxon>Pseudomonadati</taxon>
        <taxon>Bacteroidota</taxon>
        <taxon>Bacteroidia</taxon>
        <taxon>Bacteroidales</taxon>
        <taxon>Bacteroidaceae</taxon>
        <taxon>Bacteroides</taxon>
    </lineage>
</organism>
<name>A0A015UEZ4_BACFG</name>
<proteinExistence type="predicted"/>
<evidence type="ECO:0000313" key="1">
    <source>
        <dbReference type="EMBL" id="EXY72513.1"/>
    </source>
</evidence>
<accession>A0A015UEZ4</accession>
<comment type="caution">
    <text evidence="1">The sequence shown here is derived from an EMBL/GenBank/DDBJ whole genome shotgun (WGS) entry which is preliminary data.</text>
</comment>
<reference evidence="1 2" key="1">
    <citation type="submission" date="2014-02" db="EMBL/GenBank/DDBJ databases">
        <authorList>
            <person name="Sears C."/>
            <person name="Carroll K."/>
            <person name="Sack B.R."/>
            <person name="Qadri F."/>
            <person name="Myers L.L."/>
            <person name="Chung G.-T."/>
            <person name="Escheverria P."/>
            <person name="Fraser C.M."/>
            <person name="Sadzewicz L."/>
            <person name="Shefchek K.A."/>
            <person name="Tallon L."/>
            <person name="Das S.P."/>
            <person name="Daugherty S."/>
            <person name="Mongodin E.F."/>
        </authorList>
    </citation>
    <scope>NUCLEOTIDE SEQUENCE [LARGE SCALE GENOMIC DNA]</scope>
    <source>
        <strain evidence="2">3988T(B)14</strain>
    </source>
</reference>
<evidence type="ECO:0000313" key="2">
    <source>
        <dbReference type="Proteomes" id="UP000020529"/>
    </source>
</evidence>
<sequence>MTTSSVLLLSVEEIFALKTPERKKDFLDSALRDENIRTGWCMNRTFSKRKKEKKKH</sequence>
<dbReference type="EMBL" id="JGCY01000403">
    <property type="protein sequence ID" value="EXY72513.1"/>
    <property type="molecule type" value="Genomic_DNA"/>
</dbReference>
<dbReference type="PATRIC" id="fig|1339315.3.peg.4372"/>
<dbReference type="AlphaFoldDB" id="A0A015UEZ4"/>
<dbReference type="Proteomes" id="UP000020529">
    <property type="component" value="Unassembled WGS sequence"/>
</dbReference>